<comment type="similarity">
    <text evidence="3 9">Belongs to the phosphohexose mutase family.</text>
</comment>
<dbReference type="InterPro" id="IPR036900">
    <property type="entry name" value="A-D-PHexomutase_C_sf"/>
</dbReference>
<dbReference type="Proteomes" id="UP000681343">
    <property type="component" value="Chromosome"/>
</dbReference>
<dbReference type="GO" id="GO:0006166">
    <property type="term" value="P:purine ribonucleoside salvage"/>
    <property type="evidence" value="ECO:0007669"/>
    <property type="project" value="TreeGrafter"/>
</dbReference>
<keyword evidence="7 9" id="KW-0460">Magnesium</keyword>
<evidence type="ECO:0000256" key="1">
    <source>
        <dbReference type="ARBA" id="ARBA00000443"/>
    </source>
</evidence>
<protein>
    <recommendedName>
        <fullName evidence="4">phosphoglucomutase (alpha-D-glucose-1,6-bisphosphate-dependent)</fullName>
        <ecNumber evidence="4">5.4.2.2</ecNumber>
    </recommendedName>
</protein>
<evidence type="ECO:0000259" key="12">
    <source>
        <dbReference type="Pfam" id="PF02879"/>
    </source>
</evidence>
<accession>A0A810PP19</accession>
<organism evidence="14 15">
    <name type="scientific">Vescimonas fastidiosa</name>
    <dbReference type="NCBI Taxonomy" id="2714353"/>
    <lineage>
        <taxon>Bacteria</taxon>
        <taxon>Bacillati</taxon>
        <taxon>Bacillota</taxon>
        <taxon>Clostridia</taxon>
        <taxon>Eubacteriales</taxon>
        <taxon>Oscillospiraceae</taxon>
        <taxon>Vescimonas</taxon>
    </lineage>
</organism>
<evidence type="ECO:0000256" key="4">
    <source>
        <dbReference type="ARBA" id="ARBA00012728"/>
    </source>
</evidence>
<dbReference type="GO" id="GO:0004614">
    <property type="term" value="F:phosphoglucomutase activity"/>
    <property type="evidence" value="ECO:0007669"/>
    <property type="project" value="UniProtKB-EC"/>
</dbReference>
<dbReference type="RefSeq" id="WP_228738056.1">
    <property type="nucleotide sequence ID" value="NZ_AP023415.1"/>
</dbReference>
<reference evidence="14" key="1">
    <citation type="submission" date="2020-09" db="EMBL/GenBank/DDBJ databases">
        <title>New species isolated from human feces.</title>
        <authorList>
            <person name="Kitahara M."/>
            <person name="Shigeno Y."/>
            <person name="Shime M."/>
            <person name="Matsumoto Y."/>
            <person name="Nakamura S."/>
            <person name="Motooka D."/>
            <person name="Fukuoka S."/>
            <person name="Nishikawa H."/>
            <person name="Benno Y."/>
        </authorList>
    </citation>
    <scope>NUCLEOTIDE SEQUENCE</scope>
    <source>
        <strain evidence="14">MM35</strain>
    </source>
</reference>
<feature type="domain" description="Alpha-D-phosphohexomutase alpha/beta/alpha" evidence="13">
    <location>
        <begin position="328"/>
        <end position="454"/>
    </location>
</feature>
<evidence type="ECO:0000313" key="15">
    <source>
        <dbReference type="Proteomes" id="UP000681343"/>
    </source>
</evidence>
<proteinExistence type="inferred from homology"/>
<dbReference type="EC" id="5.4.2.2" evidence="4"/>
<dbReference type="PROSITE" id="PS00710">
    <property type="entry name" value="PGM_PMM"/>
    <property type="match status" value="1"/>
</dbReference>
<dbReference type="InterPro" id="IPR016055">
    <property type="entry name" value="A-D-PHexomutase_a/b/a-I/II/III"/>
</dbReference>
<dbReference type="GO" id="GO:0008973">
    <property type="term" value="F:phosphopentomutase activity"/>
    <property type="evidence" value="ECO:0007669"/>
    <property type="project" value="TreeGrafter"/>
</dbReference>
<dbReference type="PANTHER" id="PTHR45745">
    <property type="entry name" value="PHOSPHOMANNOMUTASE 45A"/>
    <property type="match status" value="1"/>
</dbReference>
<dbReference type="Pfam" id="PF02880">
    <property type="entry name" value="PGM_PMM_III"/>
    <property type="match status" value="1"/>
</dbReference>
<feature type="domain" description="Alpha-D-phosphohexomutase C-terminal" evidence="10">
    <location>
        <begin position="521"/>
        <end position="550"/>
    </location>
</feature>
<dbReference type="InterPro" id="IPR005846">
    <property type="entry name" value="A-D-PHexomutase_a/b/a-III"/>
</dbReference>
<dbReference type="InterPro" id="IPR005843">
    <property type="entry name" value="A-D-PHexomutase_C"/>
</dbReference>
<dbReference type="GO" id="GO:0005975">
    <property type="term" value="P:carbohydrate metabolic process"/>
    <property type="evidence" value="ECO:0007669"/>
    <property type="project" value="InterPro"/>
</dbReference>
<dbReference type="Gene3D" id="3.40.120.10">
    <property type="entry name" value="Alpha-D-Glucose-1,6-Bisphosphate, subunit A, domain 3"/>
    <property type="match status" value="3"/>
</dbReference>
<evidence type="ECO:0000256" key="5">
    <source>
        <dbReference type="ARBA" id="ARBA00022553"/>
    </source>
</evidence>
<evidence type="ECO:0000259" key="13">
    <source>
        <dbReference type="Pfam" id="PF02880"/>
    </source>
</evidence>
<evidence type="ECO:0000256" key="8">
    <source>
        <dbReference type="ARBA" id="ARBA00023235"/>
    </source>
</evidence>
<dbReference type="KEGG" id="vfa:MM35RIKEN_00420"/>
<dbReference type="Pfam" id="PF02878">
    <property type="entry name" value="PGM_PMM_I"/>
    <property type="match status" value="1"/>
</dbReference>
<dbReference type="Pfam" id="PF02879">
    <property type="entry name" value="PGM_PMM_II"/>
    <property type="match status" value="1"/>
</dbReference>
<evidence type="ECO:0000256" key="2">
    <source>
        <dbReference type="ARBA" id="ARBA00001946"/>
    </source>
</evidence>
<dbReference type="AlphaFoldDB" id="A0A810PP19"/>
<feature type="domain" description="Alpha-D-phosphohexomutase alpha/beta/alpha" evidence="12">
    <location>
        <begin position="212"/>
        <end position="315"/>
    </location>
</feature>
<gene>
    <name evidence="14" type="primary">pgm2</name>
    <name evidence="14" type="ORF">MM35RIKEN_00420</name>
</gene>
<keyword evidence="15" id="KW-1185">Reference proteome</keyword>
<evidence type="ECO:0000256" key="3">
    <source>
        <dbReference type="ARBA" id="ARBA00010231"/>
    </source>
</evidence>
<dbReference type="SUPFAM" id="SSF55957">
    <property type="entry name" value="Phosphoglucomutase, C-terminal domain"/>
    <property type="match status" value="1"/>
</dbReference>
<name>A0A810PP19_9FIRM</name>
<dbReference type="GO" id="GO:0000287">
    <property type="term" value="F:magnesium ion binding"/>
    <property type="evidence" value="ECO:0007669"/>
    <property type="project" value="InterPro"/>
</dbReference>
<keyword evidence="8" id="KW-0413">Isomerase</keyword>
<evidence type="ECO:0000256" key="6">
    <source>
        <dbReference type="ARBA" id="ARBA00022723"/>
    </source>
</evidence>
<feature type="domain" description="Alpha-D-phosphohexomutase alpha/beta/alpha" evidence="11">
    <location>
        <begin position="44"/>
        <end position="181"/>
    </location>
</feature>
<comment type="catalytic activity">
    <reaction evidence="1">
        <text>alpha-D-glucose 1-phosphate = alpha-D-glucose 6-phosphate</text>
        <dbReference type="Rhea" id="RHEA:23536"/>
        <dbReference type="ChEBI" id="CHEBI:58225"/>
        <dbReference type="ChEBI" id="CHEBI:58601"/>
        <dbReference type="EC" id="5.4.2.2"/>
    </reaction>
</comment>
<dbReference type="EMBL" id="AP023415">
    <property type="protein sequence ID" value="BCK77850.1"/>
    <property type="molecule type" value="Genomic_DNA"/>
</dbReference>
<dbReference type="Gene3D" id="3.30.310.50">
    <property type="entry name" value="Alpha-D-phosphohexomutase, C-terminal domain"/>
    <property type="match status" value="1"/>
</dbReference>
<keyword evidence="5" id="KW-0597">Phosphoprotein</keyword>
<dbReference type="InterPro" id="IPR016066">
    <property type="entry name" value="A-D-PHexomutase_CS"/>
</dbReference>
<dbReference type="CDD" id="cd05799">
    <property type="entry name" value="PGM2"/>
    <property type="match status" value="1"/>
</dbReference>
<evidence type="ECO:0000313" key="14">
    <source>
        <dbReference type="EMBL" id="BCK77850.1"/>
    </source>
</evidence>
<dbReference type="PANTHER" id="PTHR45745:SF1">
    <property type="entry name" value="PHOSPHOGLUCOMUTASE 2B-RELATED"/>
    <property type="match status" value="1"/>
</dbReference>
<dbReference type="Pfam" id="PF00408">
    <property type="entry name" value="PGM_PMM_IV"/>
    <property type="match status" value="1"/>
</dbReference>
<sequence>MIDYKAEYQKWLHSDAITEDERAELLSIAGDDKEIESRFYGPLEFGTAGLRGTMKMGLHQMNIYVIRWATQGFANVICAEGPAAMDKGVAICMDCRHHSMEFARAAAEVCAANGIHVRIFESLRPTPELSFAVRHYGCQAGINITASHNPKEYNGYKVYWSDGAQLPPHHADAIAKELENIDIFTGVKTMPFDEAKAAGRIELMGEETDNAFMENVMAMVNDRACVAKVADDFHVVYTPFHGCGWKLVPQALRDLGVKHLHCVPEQMVLDGSFPTVESPNPENPEGFYLAIALADQVGANFIIGTDPDSDRVGILVRGTDGRFIPVSGNQTGVLLADYLLGAMARNGKLPKNAVLLKTIVTTEMARRVAESHGVTCYDTFTGFKFMAEKKQQLESQGLGKVVFSYEESYGYMLGDYVRDKDAVTASLLLTEMAAWYQSRGMTLFDALQALYEKYGYYGEKTHNLVMPGLDGLEKMAVLMQSLRDVPPADIAGVAVTARTDYKDGTVTDCASGKVTASELKGSNVLRYALADGTVILVRPSGTEPKIKVYILTLGSDPKQRDENIAKYSQWALSLQK</sequence>
<evidence type="ECO:0000259" key="10">
    <source>
        <dbReference type="Pfam" id="PF00408"/>
    </source>
</evidence>
<dbReference type="SUPFAM" id="SSF53738">
    <property type="entry name" value="Phosphoglucomutase, first 3 domains"/>
    <property type="match status" value="3"/>
</dbReference>
<evidence type="ECO:0000256" key="9">
    <source>
        <dbReference type="RuleBase" id="RU004326"/>
    </source>
</evidence>
<evidence type="ECO:0000256" key="7">
    <source>
        <dbReference type="ARBA" id="ARBA00022842"/>
    </source>
</evidence>
<evidence type="ECO:0000259" key="11">
    <source>
        <dbReference type="Pfam" id="PF02878"/>
    </source>
</evidence>
<comment type="cofactor">
    <cofactor evidence="2">
        <name>Mg(2+)</name>
        <dbReference type="ChEBI" id="CHEBI:18420"/>
    </cofactor>
</comment>
<dbReference type="InterPro" id="IPR005844">
    <property type="entry name" value="A-D-PHexomutase_a/b/a-I"/>
</dbReference>
<dbReference type="InterPro" id="IPR005845">
    <property type="entry name" value="A-D-PHexomutase_a/b/a-II"/>
</dbReference>
<keyword evidence="6 9" id="KW-0479">Metal-binding</keyword>